<name>A0A1V6PUL8_9EURO</name>
<keyword evidence="2" id="KW-1185">Reference proteome</keyword>
<evidence type="ECO:0000313" key="2">
    <source>
        <dbReference type="Proteomes" id="UP000191672"/>
    </source>
</evidence>
<evidence type="ECO:0000313" key="1">
    <source>
        <dbReference type="EMBL" id="OQD80392.1"/>
    </source>
</evidence>
<gene>
    <name evidence="1" type="ORF">PENANT_c036G03790</name>
</gene>
<dbReference type="PANTHER" id="PTHR39697">
    <property type="entry name" value="RICIN B LECTIN DOMAIN-CONTAINING PROTEIN-RELATED"/>
    <property type="match status" value="1"/>
</dbReference>
<dbReference type="EMBL" id="MDYN01000036">
    <property type="protein sequence ID" value="OQD80392.1"/>
    <property type="molecule type" value="Genomic_DNA"/>
</dbReference>
<sequence length="183" mass="20351">MAFLVLLAYPALKTSQLAFDIGKHHLELTGIGAGNTYPPPKHTELSVVIDQKSSRDDRCDTPISSVYGGASGRVTSLQPIIIDPNSCPSEGRLFIIRDPNTELVIGLNEGILTLVPERNGYVCGIYWLCVESENMWLGFRNAISGTYIGHDNKRKFIADKKWHRGHESFCVRQHPDGGHVMLY</sequence>
<comment type="caution">
    <text evidence="1">The sequence shown here is derived from an EMBL/GenBank/DDBJ whole genome shotgun (WGS) entry which is preliminary data.</text>
</comment>
<reference evidence="2" key="1">
    <citation type="journal article" date="2017" name="Nat. Microbiol.">
        <title>Global analysis of biosynthetic gene clusters reveals vast potential of secondary metabolite production in Penicillium species.</title>
        <authorList>
            <person name="Nielsen J.C."/>
            <person name="Grijseels S."/>
            <person name="Prigent S."/>
            <person name="Ji B."/>
            <person name="Dainat J."/>
            <person name="Nielsen K.F."/>
            <person name="Frisvad J.C."/>
            <person name="Workman M."/>
            <person name="Nielsen J."/>
        </authorList>
    </citation>
    <scope>NUCLEOTIDE SEQUENCE [LARGE SCALE GENOMIC DNA]</scope>
    <source>
        <strain evidence="2">IBT 31811</strain>
    </source>
</reference>
<dbReference type="Proteomes" id="UP000191672">
    <property type="component" value="Unassembled WGS sequence"/>
</dbReference>
<accession>A0A1V6PUL8</accession>
<dbReference type="AlphaFoldDB" id="A0A1V6PUL8"/>
<proteinExistence type="predicted"/>
<organism evidence="1 2">
    <name type="scientific">Penicillium antarcticum</name>
    <dbReference type="NCBI Taxonomy" id="416450"/>
    <lineage>
        <taxon>Eukaryota</taxon>
        <taxon>Fungi</taxon>
        <taxon>Dikarya</taxon>
        <taxon>Ascomycota</taxon>
        <taxon>Pezizomycotina</taxon>
        <taxon>Eurotiomycetes</taxon>
        <taxon>Eurotiomycetidae</taxon>
        <taxon>Eurotiales</taxon>
        <taxon>Aspergillaceae</taxon>
        <taxon>Penicillium</taxon>
    </lineage>
</organism>
<protein>
    <submittedName>
        <fullName evidence="1">Uncharacterized protein</fullName>
    </submittedName>
</protein>
<dbReference type="PANTHER" id="PTHR39697:SF2">
    <property type="entry name" value="CYANOVIRIN-N DOMAIN-CONTAINING PROTEIN"/>
    <property type="match status" value="1"/>
</dbReference>